<evidence type="ECO:0000256" key="1">
    <source>
        <dbReference type="SAM" id="Phobius"/>
    </source>
</evidence>
<feature type="domain" description="Ancillary SecYEG translocon subunit/Cell division coordinator CpoB TPR" evidence="2">
    <location>
        <begin position="19"/>
        <end position="158"/>
    </location>
</feature>
<dbReference type="EMBL" id="JALNMJ010000014">
    <property type="protein sequence ID" value="MCK7614225.1"/>
    <property type="molecule type" value="Genomic_DNA"/>
</dbReference>
<dbReference type="InterPro" id="IPR018704">
    <property type="entry name" value="SecYEG/CpoB_TPR"/>
</dbReference>
<comment type="caution">
    <text evidence="3">The sequence shown here is derived from an EMBL/GenBank/DDBJ whole genome shotgun (WGS) entry which is preliminary data.</text>
</comment>
<dbReference type="RefSeq" id="WP_248156684.1">
    <property type="nucleotide sequence ID" value="NZ_JALNMJ010000014.1"/>
</dbReference>
<accession>A0ABT0GXQ8</accession>
<proteinExistence type="predicted"/>
<evidence type="ECO:0000259" key="2">
    <source>
        <dbReference type="Pfam" id="PF09976"/>
    </source>
</evidence>
<sequence>MSDIFREVDEDIRQEKYRRLWDRFGPWVIGVAVLIVVGTGGYRGWLYWEEQQSQSAGDTFFDAVQLSEEGKYEEAAALYGELEGAIGSYPALAQLRRATDLANSGETEAALTVFDAVSRDSAHLEGVRNVAALRAAYLAVDQEDYAAVADRIERLTEASDPYRSAARELLALSAWKNGEIASAQQWITALEEDAETPGDVSRRVSILKDLIRSSNGDVQADSEGTDQ</sequence>
<dbReference type="Pfam" id="PF09976">
    <property type="entry name" value="TPR_21"/>
    <property type="match status" value="1"/>
</dbReference>
<evidence type="ECO:0000313" key="3">
    <source>
        <dbReference type="EMBL" id="MCK7614225.1"/>
    </source>
</evidence>
<keyword evidence="1" id="KW-0812">Transmembrane</keyword>
<dbReference type="Proteomes" id="UP001431221">
    <property type="component" value="Unassembled WGS sequence"/>
</dbReference>
<name>A0ABT0GXQ8_9HYPH</name>
<evidence type="ECO:0000313" key="4">
    <source>
        <dbReference type="Proteomes" id="UP001431221"/>
    </source>
</evidence>
<feature type="transmembrane region" description="Helical" evidence="1">
    <location>
        <begin position="24"/>
        <end position="48"/>
    </location>
</feature>
<reference evidence="3" key="1">
    <citation type="submission" date="2022-04" db="EMBL/GenBank/DDBJ databases">
        <title>Roseibium sp. CAU 1639 isolated from mud.</title>
        <authorList>
            <person name="Kim W."/>
        </authorList>
    </citation>
    <scope>NUCLEOTIDE SEQUENCE</scope>
    <source>
        <strain evidence="3">CAU 1639</strain>
    </source>
</reference>
<keyword evidence="4" id="KW-1185">Reference proteome</keyword>
<organism evidence="3 4">
    <name type="scientific">Roseibium sediminicola</name>
    <dbReference type="NCBI Taxonomy" id="2933272"/>
    <lineage>
        <taxon>Bacteria</taxon>
        <taxon>Pseudomonadati</taxon>
        <taxon>Pseudomonadota</taxon>
        <taxon>Alphaproteobacteria</taxon>
        <taxon>Hyphomicrobiales</taxon>
        <taxon>Stappiaceae</taxon>
        <taxon>Roseibium</taxon>
    </lineage>
</organism>
<protein>
    <submittedName>
        <fullName evidence="3">Tetratricopeptide repeat protein</fullName>
    </submittedName>
</protein>
<keyword evidence="1" id="KW-0472">Membrane</keyword>
<gene>
    <name evidence="3" type="ORF">M0H32_18805</name>
</gene>
<keyword evidence="1" id="KW-1133">Transmembrane helix</keyword>